<dbReference type="Proteomes" id="UP000738431">
    <property type="component" value="Chromosome"/>
</dbReference>
<organism evidence="1 2">
    <name type="scientific">Actomonas aquatica</name>
    <dbReference type="NCBI Taxonomy" id="2866162"/>
    <lineage>
        <taxon>Bacteria</taxon>
        <taxon>Pseudomonadati</taxon>
        <taxon>Verrucomicrobiota</taxon>
        <taxon>Opitutia</taxon>
        <taxon>Opitutales</taxon>
        <taxon>Opitutaceae</taxon>
        <taxon>Actomonas</taxon>
    </lineage>
</organism>
<name>A0ABZ1CD65_9BACT</name>
<protein>
    <recommendedName>
        <fullName evidence="3">Peptidase C39-like domain-containing protein</fullName>
    </recommendedName>
</protein>
<evidence type="ECO:0000313" key="2">
    <source>
        <dbReference type="Proteomes" id="UP000738431"/>
    </source>
</evidence>
<reference evidence="1 2" key="1">
    <citation type="submission" date="2021-08" db="EMBL/GenBank/DDBJ databases">
        <authorList>
            <person name="Zhang D."/>
            <person name="Zhang A."/>
            <person name="Wang L."/>
        </authorList>
    </citation>
    <scope>NUCLEOTIDE SEQUENCE [LARGE SCALE GENOMIC DNA]</scope>
    <source>
        <strain evidence="1 2">WL0086</strain>
    </source>
</reference>
<sequence>MSVHDSPPRHLLSLEILPQPDDTTCGPTCLHAIYRYFDREVPLPELIRTVPRLETGGTLGVLLALDALRRGYRATVHTYNLQVFDPTWFELSAPELIAKLEAQRKVRRSPKLQLACSAYIEFLKLGGRLQFDPISGALIRRYLNRDLPILSGLSSTYLYQAMREYGPDDEDDDLRGNPSGHFVVLCGYDRKARHVEIADPLQSNPHSPTRRYAIDINRVMSSILLGVLTYDANLIVIEPPPAA</sequence>
<reference evidence="1 2" key="2">
    <citation type="submission" date="2023-12" db="EMBL/GenBank/DDBJ databases">
        <title>Description of an unclassified Opitutus bacterium of Verrucomicrobiota.</title>
        <authorList>
            <person name="Zhang D.-F."/>
        </authorList>
    </citation>
    <scope>NUCLEOTIDE SEQUENCE [LARGE SCALE GENOMIC DNA]</scope>
    <source>
        <strain evidence="1 2">WL0086</strain>
    </source>
</reference>
<keyword evidence="2" id="KW-1185">Reference proteome</keyword>
<accession>A0ABZ1CD65</accession>
<gene>
    <name evidence="1" type="ORF">K1X11_009395</name>
</gene>
<dbReference type="Gene3D" id="3.90.70.10">
    <property type="entry name" value="Cysteine proteinases"/>
    <property type="match status" value="1"/>
</dbReference>
<dbReference type="RefSeq" id="WP_221029692.1">
    <property type="nucleotide sequence ID" value="NZ_CP139781.1"/>
</dbReference>
<dbReference type="EMBL" id="CP139781">
    <property type="protein sequence ID" value="WRQ89623.1"/>
    <property type="molecule type" value="Genomic_DNA"/>
</dbReference>
<evidence type="ECO:0000313" key="1">
    <source>
        <dbReference type="EMBL" id="WRQ89623.1"/>
    </source>
</evidence>
<proteinExistence type="predicted"/>
<evidence type="ECO:0008006" key="3">
    <source>
        <dbReference type="Google" id="ProtNLM"/>
    </source>
</evidence>